<protein>
    <submittedName>
        <fullName evidence="1">Uncharacterized protein</fullName>
    </submittedName>
</protein>
<organism evidence="1 2">
    <name type="scientific">Pyrus ussuriensis x Pyrus communis</name>
    <dbReference type="NCBI Taxonomy" id="2448454"/>
    <lineage>
        <taxon>Eukaryota</taxon>
        <taxon>Viridiplantae</taxon>
        <taxon>Streptophyta</taxon>
        <taxon>Embryophyta</taxon>
        <taxon>Tracheophyta</taxon>
        <taxon>Spermatophyta</taxon>
        <taxon>Magnoliopsida</taxon>
        <taxon>eudicotyledons</taxon>
        <taxon>Gunneridae</taxon>
        <taxon>Pentapetalae</taxon>
        <taxon>rosids</taxon>
        <taxon>fabids</taxon>
        <taxon>Rosales</taxon>
        <taxon>Rosaceae</taxon>
        <taxon>Amygdaloideae</taxon>
        <taxon>Maleae</taxon>
        <taxon>Pyrus</taxon>
    </lineage>
</organism>
<gene>
    <name evidence="1" type="ORF">D8674_010730</name>
</gene>
<dbReference type="AlphaFoldDB" id="A0A5N5FBJ1"/>
<evidence type="ECO:0000313" key="1">
    <source>
        <dbReference type="EMBL" id="KAB2600459.1"/>
    </source>
</evidence>
<reference evidence="1 2" key="3">
    <citation type="submission" date="2019-11" db="EMBL/GenBank/DDBJ databases">
        <title>A de novo genome assembly of a pear dwarfing rootstock.</title>
        <authorList>
            <person name="Wang F."/>
            <person name="Wang J."/>
            <person name="Li S."/>
            <person name="Zhang Y."/>
            <person name="Fang M."/>
            <person name="Ma L."/>
            <person name="Zhao Y."/>
            <person name="Jiang S."/>
        </authorList>
    </citation>
    <scope>NUCLEOTIDE SEQUENCE [LARGE SCALE GENOMIC DNA]</scope>
    <source>
        <strain evidence="1">S2</strain>
        <tissue evidence="1">Leaf</tissue>
    </source>
</reference>
<reference evidence="1 2" key="1">
    <citation type="submission" date="2019-09" db="EMBL/GenBank/DDBJ databases">
        <authorList>
            <person name="Ou C."/>
        </authorList>
    </citation>
    <scope>NUCLEOTIDE SEQUENCE [LARGE SCALE GENOMIC DNA]</scope>
    <source>
        <strain evidence="1">S2</strain>
        <tissue evidence="1">Leaf</tissue>
    </source>
</reference>
<proteinExistence type="predicted"/>
<comment type="caution">
    <text evidence="1">The sequence shown here is derived from an EMBL/GenBank/DDBJ whole genome shotgun (WGS) entry which is preliminary data.</text>
</comment>
<dbReference type="Proteomes" id="UP000327157">
    <property type="component" value="Chromosome 13"/>
</dbReference>
<name>A0A5N5FBJ1_9ROSA</name>
<evidence type="ECO:0000313" key="2">
    <source>
        <dbReference type="Proteomes" id="UP000327157"/>
    </source>
</evidence>
<keyword evidence="2" id="KW-1185">Reference proteome</keyword>
<accession>A0A5N5FBJ1</accession>
<sequence>MQFRFLKLKEKVGKDLDVEFFSAQFSTHFVIVKQIRTFVSIEVIVGGLAEIASSTNHVCFLKEQKWVLTFTALHTHEYDCKISHYQGSHTVSNSMRICYTE</sequence>
<reference evidence="2" key="2">
    <citation type="submission" date="2019-10" db="EMBL/GenBank/DDBJ databases">
        <title>A de novo genome assembly of a pear dwarfing rootstock.</title>
        <authorList>
            <person name="Wang F."/>
            <person name="Wang J."/>
            <person name="Li S."/>
            <person name="Zhang Y."/>
            <person name="Fang M."/>
            <person name="Ma L."/>
            <person name="Zhao Y."/>
            <person name="Jiang S."/>
        </authorList>
    </citation>
    <scope>NUCLEOTIDE SEQUENCE [LARGE SCALE GENOMIC DNA]</scope>
</reference>
<dbReference type="EMBL" id="SMOL01000753">
    <property type="protein sequence ID" value="KAB2600459.1"/>
    <property type="molecule type" value="Genomic_DNA"/>
</dbReference>